<dbReference type="InterPro" id="IPR009075">
    <property type="entry name" value="AcylCo_DH/oxidase_C"/>
</dbReference>
<evidence type="ECO:0000259" key="7">
    <source>
        <dbReference type="Pfam" id="PF00441"/>
    </source>
</evidence>
<dbReference type="Pfam" id="PF02770">
    <property type="entry name" value="Acyl-CoA_dh_M"/>
    <property type="match status" value="1"/>
</dbReference>
<dbReference type="InterPro" id="IPR046373">
    <property type="entry name" value="Acyl-CoA_Oxase/DH_mid-dom_sf"/>
</dbReference>
<comment type="similarity">
    <text evidence="2 6">Belongs to the acyl-CoA dehydrogenase family.</text>
</comment>
<dbReference type="SUPFAM" id="SSF47203">
    <property type="entry name" value="Acyl-CoA dehydrogenase C-terminal domain-like"/>
    <property type="match status" value="1"/>
</dbReference>
<evidence type="ECO:0000259" key="8">
    <source>
        <dbReference type="Pfam" id="PF02770"/>
    </source>
</evidence>
<name>A0ABY6LMF2_9ARAC</name>
<dbReference type="EMBL" id="CP092883">
    <property type="protein sequence ID" value="UYV82379.1"/>
    <property type="molecule type" value="Genomic_DNA"/>
</dbReference>
<dbReference type="Pfam" id="PF00441">
    <property type="entry name" value="Acyl-CoA_dh_1"/>
    <property type="match status" value="1"/>
</dbReference>
<keyword evidence="4 6" id="KW-0274">FAD</keyword>
<dbReference type="InterPro" id="IPR050741">
    <property type="entry name" value="Acyl-CoA_dehydrogenase"/>
</dbReference>
<comment type="cofactor">
    <cofactor evidence="1 6">
        <name>FAD</name>
        <dbReference type="ChEBI" id="CHEBI:57692"/>
    </cofactor>
</comment>
<dbReference type="InterPro" id="IPR006091">
    <property type="entry name" value="Acyl-CoA_Oxase/DH_mid-dom"/>
</dbReference>
<dbReference type="Proteomes" id="UP001235939">
    <property type="component" value="Chromosome 21"/>
</dbReference>
<evidence type="ECO:0000259" key="9">
    <source>
        <dbReference type="Pfam" id="PF02771"/>
    </source>
</evidence>
<accession>A0ABY6LMF2</accession>
<feature type="domain" description="Acyl-CoA oxidase/dehydrogenase middle" evidence="8">
    <location>
        <begin position="122"/>
        <end position="217"/>
    </location>
</feature>
<dbReference type="Gene3D" id="2.40.110.10">
    <property type="entry name" value="Butyryl-CoA Dehydrogenase, subunit A, domain 2"/>
    <property type="match status" value="1"/>
</dbReference>
<dbReference type="Gene3D" id="1.20.140.10">
    <property type="entry name" value="Butyryl-CoA Dehydrogenase, subunit A, domain 3"/>
    <property type="match status" value="1"/>
</dbReference>
<dbReference type="Gene3D" id="1.10.540.10">
    <property type="entry name" value="Acyl-CoA dehydrogenase/oxidase, N-terminal domain"/>
    <property type="match status" value="1"/>
</dbReference>
<organism evidence="10 11">
    <name type="scientific">Cordylochernes scorpioides</name>
    <dbReference type="NCBI Taxonomy" id="51811"/>
    <lineage>
        <taxon>Eukaryota</taxon>
        <taxon>Metazoa</taxon>
        <taxon>Ecdysozoa</taxon>
        <taxon>Arthropoda</taxon>
        <taxon>Chelicerata</taxon>
        <taxon>Arachnida</taxon>
        <taxon>Pseudoscorpiones</taxon>
        <taxon>Cheliferoidea</taxon>
        <taxon>Chernetidae</taxon>
        <taxon>Cordylochernes</taxon>
    </lineage>
</organism>
<dbReference type="InterPro" id="IPR009100">
    <property type="entry name" value="AcylCoA_DH/oxidase_NM_dom_sf"/>
</dbReference>
<dbReference type="InterPro" id="IPR036250">
    <property type="entry name" value="AcylCo_DH-like_C"/>
</dbReference>
<evidence type="ECO:0000256" key="3">
    <source>
        <dbReference type="ARBA" id="ARBA00022630"/>
    </source>
</evidence>
<dbReference type="InterPro" id="IPR037069">
    <property type="entry name" value="AcylCoA_DH/ox_N_sf"/>
</dbReference>
<gene>
    <name evidence="10" type="ORF">LAZ67_21001884</name>
</gene>
<dbReference type="Pfam" id="PF02771">
    <property type="entry name" value="Acyl-CoA_dh_N"/>
    <property type="match status" value="1"/>
</dbReference>
<dbReference type="PANTHER" id="PTHR48083">
    <property type="entry name" value="MEDIUM-CHAIN SPECIFIC ACYL-COA DEHYDROGENASE, MITOCHONDRIAL-RELATED"/>
    <property type="match status" value="1"/>
</dbReference>
<keyword evidence="11" id="KW-1185">Reference proteome</keyword>
<protein>
    <recommendedName>
        <fullName evidence="12">Acyl-CoA dehydrogenase 6</fullName>
    </recommendedName>
</protein>
<evidence type="ECO:0000256" key="4">
    <source>
        <dbReference type="ARBA" id="ARBA00022827"/>
    </source>
</evidence>
<dbReference type="PROSITE" id="PS00073">
    <property type="entry name" value="ACYL_COA_DH_2"/>
    <property type="match status" value="1"/>
</dbReference>
<proteinExistence type="inferred from homology"/>
<feature type="domain" description="Acyl-CoA dehydrogenase/oxidase N-terminal" evidence="9">
    <location>
        <begin position="7"/>
        <end position="118"/>
    </location>
</feature>
<dbReference type="PROSITE" id="PS00072">
    <property type="entry name" value="ACYL_COA_DH_1"/>
    <property type="match status" value="1"/>
</dbReference>
<keyword evidence="5 6" id="KW-0560">Oxidoreductase</keyword>
<reference evidence="10 11" key="1">
    <citation type="submission" date="2022-01" db="EMBL/GenBank/DDBJ databases">
        <title>A chromosomal length assembly of Cordylochernes scorpioides.</title>
        <authorList>
            <person name="Zeh D."/>
            <person name="Zeh J."/>
        </authorList>
    </citation>
    <scope>NUCLEOTIDE SEQUENCE [LARGE SCALE GENOMIC DNA]</scope>
    <source>
        <strain evidence="10">IN4F17</strain>
        <tissue evidence="10">Whole Body</tissue>
    </source>
</reference>
<dbReference type="InterPro" id="IPR006089">
    <property type="entry name" value="Acyl-CoA_DH_CS"/>
</dbReference>
<evidence type="ECO:0000256" key="5">
    <source>
        <dbReference type="ARBA" id="ARBA00023002"/>
    </source>
</evidence>
<evidence type="ECO:0000256" key="2">
    <source>
        <dbReference type="ARBA" id="ARBA00009347"/>
    </source>
</evidence>
<sequence>MVLRCLQIVEKDINPYIDQWEEEHIYPAKKVFKKFGEAGLLGITRSTDYGGLGLDYTYTMAFTEALGMSCKHGGVPMSIMVHTDCSTPALANNLDNGCFSFGSDELKRQFLTPSIAGDVVSAIGVSEPGAGSDVAGIRTNAVRRGDDLVINGEKMWITNGCQADWICLLANTSQGPPHKNKSLICVPMDTPGVKVLANIKKIGNHSSDTGHLFFDDVRVPAKYIIGEEGQGFTYQMLQFQEERLAGSIITVAGMDAAIQETINYTRQRQIFGAPVLNNQVVHFTLAELQTEVECLRALLYQAADLMVKGENVTLLASMAKLKAGKLSREVADKCLQYWGGMGYSAETAVSRFFRDSRLMSIGAGADEVMLSIICKLLGTLPKPSKP</sequence>
<evidence type="ECO:0000313" key="11">
    <source>
        <dbReference type="Proteomes" id="UP001235939"/>
    </source>
</evidence>
<keyword evidence="3 6" id="KW-0285">Flavoprotein</keyword>
<feature type="domain" description="Acyl-CoA dehydrogenase/oxidase C-terminal" evidence="7">
    <location>
        <begin position="229"/>
        <end position="375"/>
    </location>
</feature>
<dbReference type="SUPFAM" id="SSF56645">
    <property type="entry name" value="Acyl-CoA dehydrogenase NM domain-like"/>
    <property type="match status" value="1"/>
</dbReference>
<evidence type="ECO:0000256" key="6">
    <source>
        <dbReference type="RuleBase" id="RU362125"/>
    </source>
</evidence>
<evidence type="ECO:0008006" key="12">
    <source>
        <dbReference type="Google" id="ProtNLM"/>
    </source>
</evidence>
<evidence type="ECO:0000313" key="10">
    <source>
        <dbReference type="EMBL" id="UYV82379.1"/>
    </source>
</evidence>
<dbReference type="InterPro" id="IPR013786">
    <property type="entry name" value="AcylCoA_DH/ox_N"/>
</dbReference>
<evidence type="ECO:0000256" key="1">
    <source>
        <dbReference type="ARBA" id="ARBA00001974"/>
    </source>
</evidence>
<dbReference type="PANTHER" id="PTHR48083:SF6">
    <property type="entry name" value="ACYL-COA DEHYDROGENASE 6"/>
    <property type="match status" value="1"/>
</dbReference>